<sequence length="252" mass="28272">MPPPHYSPPPSLPEHNNILLTRDLLLTILYDLSLRLSAYFPSAVRLVVHGGAVMVLHPLLACRDSTRDVDYIHRSFEAEWIARGVTDASARLRRCIKATARKFKLGADWMNACADTALPVSQDIYGRSHDPICIDALSANNVTLNTVFTSPGLVLVGVGWAWAVALKLVRYDKYDPHDIASILRLGQRQRNVQWTRSLLEAWLLSICGAMGYAAYPPWQMEATRQKMRHAIALACSQESPRHLPSTQVMRVY</sequence>
<dbReference type="AlphaFoldDB" id="A0A2G8SLI8"/>
<proteinExistence type="predicted"/>
<evidence type="ECO:0000256" key="1">
    <source>
        <dbReference type="SAM" id="Phobius"/>
    </source>
</evidence>
<evidence type="ECO:0000313" key="3">
    <source>
        <dbReference type="Proteomes" id="UP000230002"/>
    </source>
</evidence>
<gene>
    <name evidence="2" type="ORF">GSI_03400</name>
</gene>
<comment type="caution">
    <text evidence="2">The sequence shown here is derived from an EMBL/GenBank/DDBJ whole genome shotgun (WGS) entry which is preliminary data.</text>
</comment>
<evidence type="ECO:0000313" key="2">
    <source>
        <dbReference type="EMBL" id="PIL34621.1"/>
    </source>
</evidence>
<keyword evidence="1" id="KW-1133">Transmembrane helix</keyword>
<accession>A0A2G8SLI8</accession>
<organism evidence="2 3">
    <name type="scientific">Ganoderma sinense ZZ0214-1</name>
    <dbReference type="NCBI Taxonomy" id="1077348"/>
    <lineage>
        <taxon>Eukaryota</taxon>
        <taxon>Fungi</taxon>
        <taxon>Dikarya</taxon>
        <taxon>Basidiomycota</taxon>
        <taxon>Agaricomycotina</taxon>
        <taxon>Agaricomycetes</taxon>
        <taxon>Polyporales</taxon>
        <taxon>Polyporaceae</taxon>
        <taxon>Ganoderma</taxon>
    </lineage>
</organism>
<protein>
    <submittedName>
        <fullName evidence="2">Uncharacterized protein</fullName>
    </submittedName>
</protein>
<dbReference type="EMBL" id="AYKW01000005">
    <property type="protein sequence ID" value="PIL34621.1"/>
    <property type="molecule type" value="Genomic_DNA"/>
</dbReference>
<dbReference type="OrthoDB" id="3141838at2759"/>
<keyword evidence="1" id="KW-0472">Membrane</keyword>
<reference evidence="2 3" key="1">
    <citation type="journal article" date="2015" name="Sci. Rep.">
        <title>Chromosome-level genome map provides insights into diverse defense mechanisms in the medicinal fungus Ganoderma sinense.</title>
        <authorList>
            <person name="Zhu Y."/>
            <person name="Xu J."/>
            <person name="Sun C."/>
            <person name="Zhou S."/>
            <person name="Xu H."/>
            <person name="Nelson D.R."/>
            <person name="Qian J."/>
            <person name="Song J."/>
            <person name="Luo H."/>
            <person name="Xiang L."/>
            <person name="Li Y."/>
            <person name="Xu Z."/>
            <person name="Ji A."/>
            <person name="Wang L."/>
            <person name="Lu S."/>
            <person name="Hayward A."/>
            <person name="Sun W."/>
            <person name="Li X."/>
            <person name="Schwartz D.C."/>
            <person name="Wang Y."/>
            <person name="Chen S."/>
        </authorList>
    </citation>
    <scope>NUCLEOTIDE SEQUENCE [LARGE SCALE GENOMIC DNA]</scope>
    <source>
        <strain evidence="2 3">ZZ0214-1</strain>
    </source>
</reference>
<feature type="transmembrane region" description="Helical" evidence="1">
    <location>
        <begin position="148"/>
        <end position="169"/>
    </location>
</feature>
<name>A0A2G8SLI8_9APHY</name>
<keyword evidence="3" id="KW-1185">Reference proteome</keyword>
<dbReference type="Proteomes" id="UP000230002">
    <property type="component" value="Unassembled WGS sequence"/>
</dbReference>
<dbReference type="STRING" id="1077348.A0A2G8SLI8"/>
<keyword evidence="1" id="KW-0812">Transmembrane</keyword>
<feature type="transmembrane region" description="Helical" evidence="1">
    <location>
        <begin position="197"/>
        <end position="215"/>
    </location>
</feature>